<accession>A0ACB8AQV7</accession>
<organism evidence="1 2">
    <name type="scientific">Hygrophoropsis aurantiaca</name>
    <dbReference type="NCBI Taxonomy" id="72124"/>
    <lineage>
        <taxon>Eukaryota</taxon>
        <taxon>Fungi</taxon>
        <taxon>Dikarya</taxon>
        <taxon>Basidiomycota</taxon>
        <taxon>Agaricomycotina</taxon>
        <taxon>Agaricomycetes</taxon>
        <taxon>Agaricomycetidae</taxon>
        <taxon>Boletales</taxon>
        <taxon>Coniophorineae</taxon>
        <taxon>Hygrophoropsidaceae</taxon>
        <taxon>Hygrophoropsis</taxon>
    </lineage>
</organism>
<evidence type="ECO:0000313" key="2">
    <source>
        <dbReference type="Proteomes" id="UP000790377"/>
    </source>
</evidence>
<reference evidence="1" key="1">
    <citation type="journal article" date="2021" name="New Phytol.">
        <title>Evolutionary innovations through gain and loss of genes in the ectomycorrhizal Boletales.</title>
        <authorList>
            <person name="Wu G."/>
            <person name="Miyauchi S."/>
            <person name="Morin E."/>
            <person name="Kuo A."/>
            <person name="Drula E."/>
            <person name="Varga T."/>
            <person name="Kohler A."/>
            <person name="Feng B."/>
            <person name="Cao Y."/>
            <person name="Lipzen A."/>
            <person name="Daum C."/>
            <person name="Hundley H."/>
            <person name="Pangilinan J."/>
            <person name="Johnson J."/>
            <person name="Barry K."/>
            <person name="LaButti K."/>
            <person name="Ng V."/>
            <person name="Ahrendt S."/>
            <person name="Min B."/>
            <person name="Choi I.G."/>
            <person name="Park H."/>
            <person name="Plett J.M."/>
            <person name="Magnuson J."/>
            <person name="Spatafora J.W."/>
            <person name="Nagy L.G."/>
            <person name="Henrissat B."/>
            <person name="Grigoriev I.V."/>
            <person name="Yang Z.L."/>
            <person name="Xu J."/>
            <person name="Martin F.M."/>
        </authorList>
    </citation>
    <scope>NUCLEOTIDE SEQUENCE</scope>
    <source>
        <strain evidence="1">ATCC 28755</strain>
    </source>
</reference>
<evidence type="ECO:0000313" key="1">
    <source>
        <dbReference type="EMBL" id="KAH7915682.1"/>
    </source>
</evidence>
<keyword evidence="2" id="KW-1185">Reference proteome</keyword>
<gene>
    <name evidence="1" type="ORF">BJ138DRAFT_1097628</name>
</gene>
<dbReference type="Proteomes" id="UP000790377">
    <property type="component" value="Unassembled WGS sequence"/>
</dbReference>
<protein>
    <submittedName>
        <fullName evidence="1">Uncharacterized protein</fullName>
    </submittedName>
</protein>
<comment type="caution">
    <text evidence="1">The sequence shown here is derived from an EMBL/GenBank/DDBJ whole genome shotgun (WGS) entry which is preliminary data.</text>
</comment>
<dbReference type="EMBL" id="MU267597">
    <property type="protein sequence ID" value="KAH7915682.1"/>
    <property type="molecule type" value="Genomic_DNA"/>
</dbReference>
<sequence length="274" mass="29988">MSSYVITGAARGLGFEFVNQLSSESSNKVFALVRNKATATNLDNLNRPNVYVFEADITDNAALKVAAEEVSKVTGGSLDYLINNAAFIEYDRRRNTLDSYPSEELLSQDLIDSVNFCFKDIYKFKINVVAVAHTINFFLPLLKKGQAKKIITLSSGLGDIDLTVSTEYKESSPYSISKAAVNMVVAKYAAQYKADGFVFLALSPGVVNTAIKPPTADDLAEFQELAASVKKIYPDWTGPLTPETSVKMQLDVIRKATVADTGAFISHKGNKEWL</sequence>
<proteinExistence type="predicted"/>
<name>A0ACB8AQV7_9AGAM</name>